<dbReference type="PANTHER" id="PTHR40079:SF4">
    <property type="entry name" value="GH26 DOMAIN-CONTAINING PROTEIN-RELATED"/>
    <property type="match status" value="1"/>
</dbReference>
<dbReference type="InterPro" id="IPR022790">
    <property type="entry name" value="GH26_dom"/>
</dbReference>
<dbReference type="PANTHER" id="PTHR40079">
    <property type="entry name" value="MANNAN ENDO-1,4-BETA-MANNOSIDASE E-RELATED"/>
    <property type="match status" value="1"/>
</dbReference>
<evidence type="ECO:0000256" key="4">
    <source>
        <dbReference type="PROSITE-ProRule" id="PRU01100"/>
    </source>
</evidence>
<keyword evidence="3 4" id="KW-0326">Glycosidase</keyword>
<keyword evidence="7" id="KW-1185">Reference proteome</keyword>
<dbReference type="EMBL" id="POTW01000116">
    <property type="protein sequence ID" value="PZF79802.1"/>
    <property type="molecule type" value="Genomic_DNA"/>
</dbReference>
<evidence type="ECO:0000313" key="7">
    <source>
        <dbReference type="Proteomes" id="UP000248764"/>
    </source>
</evidence>
<dbReference type="PROSITE" id="PS51764">
    <property type="entry name" value="GH26"/>
    <property type="match status" value="1"/>
</dbReference>
<dbReference type="GO" id="GO:0006080">
    <property type="term" value="P:substituted mannan metabolic process"/>
    <property type="evidence" value="ECO:0007669"/>
    <property type="project" value="InterPro"/>
</dbReference>
<proteinExistence type="inferred from homology"/>
<gene>
    <name evidence="6" type="ORF">C1I92_29320</name>
</gene>
<evidence type="ECO:0000256" key="3">
    <source>
        <dbReference type="ARBA" id="ARBA00023295"/>
    </source>
</evidence>
<dbReference type="InterPro" id="IPR006311">
    <property type="entry name" value="TAT_signal"/>
</dbReference>
<feature type="domain" description="GH26" evidence="5">
    <location>
        <begin position="26"/>
        <end position="297"/>
    </location>
</feature>
<dbReference type="GO" id="GO:0016985">
    <property type="term" value="F:mannan endo-1,4-beta-mannosidase activity"/>
    <property type="evidence" value="ECO:0007669"/>
    <property type="project" value="InterPro"/>
</dbReference>
<dbReference type="Proteomes" id="UP000248764">
    <property type="component" value="Unassembled WGS sequence"/>
</dbReference>
<evidence type="ECO:0000313" key="6">
    <source>
        <dbReference type="EMBL" id="PZF79802.1"/>
    </source>
</evidence>
<dbReference type="InterPro" id="IPR017853">
    <property type="entry name" value="GH"/>
</dbReference>
<dbReference type="AlphaFoldDB" id="A0A2W2B1E7"/>
<evidence type="ECO:0000256" key="2">
    <source>
        <dbReference type="ARBA" id="ARBA00022801"/>
    </source>
</evidence>
<comment type="caution">
    <text evidence="6">The sequence shown here is derived from an EMBL/GenBank/DDBJ whole genome shotgun (WGS) entry which is preliminary data.</text>
</comment>
<dbReference type="NCBIfam" id="TIGR01409">
    <property type="entry name" value="TAT_signal_seq"/>
    <property type="match status" value="1"/>
</dbReference>
<dbReference type="InterPro" id="IPR000805">
    <property type="entry name" value="Glyco_hydro_26"/>
</dbReference>
<dbReference type="Gene3D" id="3.20.20.80">
    <property type="entry name" value="Glycosidases"/>
    <property type="match status" value="1"/>
</dbReference>
<dbReference type="SUPFAM" id="SSF51445">
    <property type="entry name" value="(Trans)glycosidases"/>
    <property type="match status" value="1"/>
</dbReference>
<protein>
    <recommendedName>
        <fullName evidence="5">GH26 domain-containing protein</fullName>
    </recommendedName>
</protein>
<evidence type="ECO:0000256" key="1">
    <source>
        <dbReference type="ARBA" id="ARBA00007754"/>
    </source>
</evidence>
<accession>A0A2W2B1E7</accession>
<feature type="active site" description="Proton donor" evidence="4">
    <location>
        <position position="145"/>
    </location>
</feature>
<keyword evidence="2 4" id="KW-0378">Hydrolase</keyword>
<feature type="active site" description="Nucleophile" evidence="4">
    <location>
        <position position="244"/>
    </location>
</feature>
<reference evidence="6 7" key="1">
    <citation type="submission" date="2018-01" db="EMBL/GenBank/DDBJ databases">
        <title>Draft genome sequence of Jiangella sp. GTF31.</title>
        <authorList>
            <person name="Sahin N."/>
            <person name="Ay H."/>
            <person name="Saygin H."/>
        </authorList>
    </citation>
    <scope>NUCLEOTIDE SEQUENCE [LARGE SCALE GENOMIC DNA]</scope>
    <source>
        <strain evidence="6 7">GTF31</strain>
    </source>
</reference>
<comment type="similarity">
    <text evidence="1 4">Belongs to the glycosyl hydrolase 26 family.</text>
</comment>
<dbReference type="InterPro" id="IPR019546">
    <property type="entry name" value="TAT_signal_bac_arc"/>
</dbReference>
<sequence length="318" mass="34991">MTAMERRDFLKLAAGAAVATGLGAGVARAAVPRDKSELVPSAGAHFGAYVYAGNDAGVSQPEALETKIGHRLGINHCFHHYGTAPHTTRWQNDIAAGRIPMISWSAGPEARLQQIVDGVHNKEIDDQATLLASLGAPLFLRFTWEFDLRYTNTALFRAAWEHVHARFAGAPNVAFVWCPTWRAYRETFKADAFYPGDAFVDWIAADAYARPHTDPAYHYRAFDLMMDTAHAFAADHGKPFMVGETGVHRAAVDPVQAEWLTTTRSVVKSSYPLLKAFVYFHRDGDAPDGDDWRVTVPDGGPAQQAFAAYAHDPYFNPS</sequence>
<organism evidence="6 7">
    <name type="scientific">Jiangella anatolica</name>
    <dbReference type="NCBI Taxonomy" id="2670374"/>
    <lineage>
        <taxon>Bacteria</taxon>
        <taxon>Bacillati</taxon>
        <taxon>Actinomycetota</taxon>
        <taxon>Actinomycetes</taxon>
        <taxon>Jiangellales</taxon>
        <taxon>Jiangellaceae</taxon>
        <taxon>Jiangella</taxon>
    </lineage>
</organism>
<name>A0A2W2B1E7_9ACTN</name>
<dbReference type="PROSITE" id="PS51318">
    <property type="entry name" value="TAT"/>
    <property type="match status" value="1"/>
</dbReference>
<evidence type="ECO:0000259" key="5">
    <source>
        <dbReference type="PROSITE" id="PS51764"/>
    </source>
</evidence>